<keyword evidence="4" id="KW-1185">Reference proteome</keyword>
<feature type="transmembrane region" description="Helical" evidence="2">
    <location>
        <begin position="128"/>
        <end position="146"/>
    </location>
</feature>
<evidence type="ECO:0000256" key="1">
    <source>
        <dbReference type="SAM" id="MobiDB-lite"/>
    </source>
</evidence>
<keyword evidence="2" id="KW-0812">Transmembrane</keyword>
<dbReference type="PANTHER" id="PTHR34208:SF5">
    <property type="entry name" value="OS01G0144000 PROTEIN"/>
    <property type="match status" value="1"/>
</dbReference>
<dbReference type="EMBL" id="JBFOLJ010000011">
    <property type="protein sequence ID" value="KAL2494500.1"/>
    <property type="molecule type" value="Genomic_DNA"/>
</dbReference>
<evidence type="ECO:0000256" key="2">
    <source>
        <dbReference type="SAM" id="Phobius"/>
    </source>
</evidence>
<accession>A0ABD1S1B6</accession>
<evidence type="ECO:0000313" key="3">
    <source>
        <dbReference type="EMBL" id="KAL2494500.1"/>
    </source>
</evidence>
<gene>
    <name evidence="3" type="ORF">Fot_38257</name>
</gene>
<dbReference type="InterPro" id="IPR044689">
    <property type="entry name" value="CGR2/3"/>
</dbReference>
<keyword evidence="2" id="KW-0472">Membrane</keyword>
<reference evidence="4" key="1">
    <citation type="submission" date="2024-07" db="EMBL/GenBank/DDBJ databases">
        <title>Two chromosome-level genome assemblies of Korean endemic species Abeliophyllum distichum and Forsythia ovata (Oleaceae).</title>
        <authorList>
            <person name="Jang H."/>
        </authorList>
    </citation>
    <scope>NUCLEOTIDE SEQUENCE [LARGE SCALE GENOMIC DNA]</scope>
</reference>
<feature type="region of interest" description="Disordered" evidence="1">
    <location>
        <begin position="1"/>
        <end position="22"/>
    </location>
</feature>
<evidence type="ECO:0000313" key="4">
    <source>
        <dbReference type="Proteomes" id="UP001604277"/>
    </source>
</evidence>
<sequence length="311" mass="35667">MEPEHGSAHYNSKTMSRRPNSTRRLADSGGIPFMGSLHSKSCPSPLLSVGLLAVGALLIVGYMYHGSGSRNGDIAALSRLDDKFSRYKGILFYYPPYVSRIILLLITSTTTCLKFYSKLFYIIKHSQFWVCVGVFFRCILLLRPLFSIHSGHKKLCLLFYMLHLFVGIWKRITVDPAIWLLGQRQETLNDMFWLMTFAESASFIFHRQPVIAITYVTRGWKEAPQAASFKDYGILFYRNVISDKRIWLLTWVQVCVHFSVAAFWILWTPTIVDAWQHWISMVVQWSLVDSNGGMLSIFAHCNGPCFLHSCI</sequence>
<keyword evidence="2" id="KW-1133">Transmembrane helix</keyword>
<name>A0ABD1S1B6_9LAMI</name>
<feature type="compositionally biased region" description="Polar residues" evidence="1">
    <location>
        <begin position="9"/>
        <end position="22"/>
    </location>
</feature>
<comment type="caution">
    <text evidence="3">The sequence shown here is derived from an EMBL/GenBank/DDBJ whole genome shotgun (WGS) entry which is preliminary data.</text>
</comment>
<feature type="transmembrane region" description="Helical" evidence="2">
    <location>
        <begin position="97"/>
        <end position="116"/>
    </location>
</feature>
<dbReference type="PANTHER" id="PTHR34208">
    <property type="entry name" value="S-ADENOSYL-L-METHIONINE-DEPENDENT METHYLTRANSFERASE-RELATED"/>
    <property type="match status" value="1"/>
</dbReference>
<dbReference type="AlphaFoldDB" id="A0ABD1S1B6"/>
<feature type="transmembrane region" description="Helical" evidence="2">
    <location>
        <begin position="46"/>
        <end position="64"/>
    </location>
</feature>
<organism evidence="3 4">
    <name type="scientific">Forsythia ovata</name>
    <dbReference type="NCBI Taxonomy" id="205694"/>
    <lineage>
        <taxon>Eukaryota</taxon>
        <taxon>Viridiplantae</taxon>
        <taxon>Streptophyta</taxon>
        <taxon>Embryophyta</taxon>
        <taxon>Tracheophyta</taxon>
        <taxon>Spermatophyta</taxon>
        <taxon>Magnoliopsida</taxon>
        <taxon>eudicotyledons</taxon>
        <taxon>Gunneridae</taxon>
        <taxon>Pentapetalae</taxon>
        <taxon>asterids</taxon>
        <taxon>lamiids</taxon>
        <taxon>Lamiales</taxon>
        <taxon>Oleaceae</taxon>
        <taxon>Forsythieae</taxon>
        <taxon>Forsythia</taxon>
    </lineage>
</organism>
<protein>
    <submittedName>
        <fullName evidence="3">Uncharacterized protein</fullName>
    </submittedName>
</protein>
<feature type="transmembrane region" description="Helical" evidence="2">
    <location>
        <begin position="246"/>
        <end position="267"/>
    </location>
</feature>
<dbReference type="Proteomes" id="UP001604277">
    <property type="component" value="Unassembled WGS sequence"/>
</dbReference>
<proteinExistence type="predicted"/>